<dbReference type="RefSeq" id="WP_200236818.1">
    <property type="nucleotide sequence ID" value="NZ_JAENGP010000011.1"/>
</dbReference>
<keyword evidence="3" id="KW-1185">Reference proteome</keyword>
<dbReference type="Gene3D" id="3.30.930.30">
    <property type="match status" value="1"/>
</dbReference>
<evidence type="ECO:0000313" key="3">
    <source>
        <dbReference type="Proteomes" id="UP000635316"/>
    </source>
</evidence>
<dbReference type="Proteomes" id="UP000635316">
    <property type="component" value="Unassembled WGS sequence"/>
</dbReference>
<comment type="caution">
    <text evidence="2">The sequence shown here is derived from an EMBL/GenBank/DDBJ whole genome shotgun (WGS) entry which is preliminary data.</text>
</comment>
<accession>A0ABS1EFT5</accession>
<proteinExistence type="predicted"/>
<evidence type="ECO:0000313" key="2">
    <source>
        <dbReference type="EMBL" id="MBK1781586.1"/>
    </source>
</evidence>
<dbReference type="Pfam" id="PF03432">
    <property type="entry name" value="Relaxase"/>
    <property type="match status" value="1"/>
</dbReference>
<dbReference type="EMBL" id="JAENGP010000011">
    <property type="protein sequence ID" value="MBK1781586.1"/>
    <property type="molecule type" value="Genomic_DNA"/>
</dbReference>
<evidence type="ECO:0000259" key="1">
    <source>
        <dbReference type="Pfam" id="PF03432"/>
    </source>
</evidence>
<protein>
    <submittedName>
        <fullName evidence="2">Relaxase/mobilization nuclease domain-containing protein</fullName>
    </submittedName>
</protein>
<organism evidence="2 3">
    <name type="scientific">Advenella mandrilli</name>
    <dbReference type="NCBI Taxonomy" id="2800330"/>
    <lineage>
        <taxon>Bacteria</taxon>
        <taxon>Pseudomonadati</taxon>
        <taxon>Pseudomonadota</taxon>
        <taxon>Betaproteobacteria</taxon>
        <taxon>Burkholderiales</taxon>
        <taxon>Alcaligenaceae</taxon>
    </lineage>
</organism>
<sequence>MGFNYRVDNWFLGFERSIKPKKSGGGSHGFKPGTGITNLKAAGLKKPEVMIKIPKRTGNSSGMKGVKRHLEYISRNGSLELENQDGHKINGTKEIKETLSDWRKFGIPENSPKREALNLVLSMPPGTDPQAVKDAAREFAKEQFNGHQYVFVLHTDEQHPHVHLAVSMRDELGKRMNPRKNDLFHWRVRFAEKMREQGVDCAATKRQHRGKVQKGESAIVRNMQKRGAVSEVQKLQIQELLMAIKDNKRPLHPFLKEHLETKNIIMSEYANLAKELYRAGHKAEAKIISQLNRDVLRAEINTRIQDRFDNVIELVKEHELNR</sequence>
<reference evidence="2 3" key="1">
    <citation type="submission" date="2020-12" db="EMBL/GenBank/DDBJ databases">
        <authorList>
            <person name="Lu T."/>
            <person name="Wang Q."/>
            <person name="Han X."/>
        </authorList>
    </citation>
    <scope>NUCLEOTIDE SEQUENCE [LARGE SCALE GENOMIC DNA]</scope>
    <source>
        <strain evidence="2 3">WQ 585</strain>
    </source>
</reference>
<dbReference type="InterPro" id="IPR005094">
    <property type="entry name" value="Endonuclease_MobA/VirD2"/>
</dbReference>
<gene>
    <name evidence="2" type="ORF">JHL22_10180</name>
</gene>
<name>A0ABS1EFT5_9BURK</name>
<feature type="domain" description="MobA/VirD2-like nuclease" evidence="1">
    <location>
        <begin position="93"/>
        <end position="198"/>
    </location>
</feature>